<name>A0A4U2Z6E3_9BACT</name>
<evidence type="ECO:0000313" key="2">
    <source>
        <dbReference type="Proteomes" id="UP000309561"/>
    </source>
</evidence>
<proteinExistence type="predicted"/>
<dbReference type="EMBL" id="SZPX01000006">
    <property type="protein sequence ID" value="TKI69052.1"/>
    <property type="molecule type" value="Genomic_DNA"/>
</dbReference>
<evidence type="ECO:0000313" key="1">
    <source>
        <dbReference type="EMBL" id="TKI69052.1"/>
    </source>
</evidence>
<dbReference type="RefSeq" id="WP_137014396.1">
    <property type="nucleotide sequence ID" value="NZ_SZPX01000006.1"/>
</dbReference>
<dbReference type="AlphaFoldDB" id="A0A4U2Z6E3"/>
<keyword evidence="2" id="KW-1185">Reference proteome</keyword>
<comment type="caution">
    <text evidence="1">The sequence shown here is derived from an EMBL/GenBank/DDBJ whole genome shotgun (WGS) entry which is preliminary data.</text>
</comment>
<gene>
    <name evidence="1" type="ORF">FCU45_08815</name>
</gene>
<organism evidence="1 2">
    <name type="scientific">Sulfurimonas crateris</name>
    <dbReference type="NCBI Taxonomy" id="2574727"/>
    <lineage>
        <taxon>Bacteria</taxon>
        <taxon>Pseudomonadati</taxon>
        <taxon>Campylobacterota</taxon>
        <taxon>Epsilonproteobacteria</taxon>
        <taxon>Campylobacterales</taxon>
        <taxon>Sulfurimonadaceae</taxon>
        <taxon>Sulfurimonas</taxon>
    </lineage>
</organism>
<accession>A0A4U2Z6E3</accession>
<sequence length="336" mass="39479">MQWKKETIILEDGTKAEAQTPVIISASRATDIPAFYAEWFIKRWEDGYLKWTNPFNGQPLYVSFKNVRCVVFWSKNPRAMMKHLDWLDEHIPNYYFQFSLNDYDKEGYEGKISSVESRIKTFKELSQRLGKKRVVWRFDPLILTQELDIEELLRRVKYIGDELHEYTAKLVFSFVDISIYKKVQSNLNKEHVPYIEWTQPLMNTFAKRLSELNKKWGLELATCTEKIDLDTYGISHNKCIDDDLMVDLFSHDKELMEFLGVEIEPADLFSDGKVVKTKKLKDKGQREDCGCIMSKDIGAYNTCPHECNYCYANASKELAKRNYQKYLENPNSESII</sequence>
<protein>
    <submittedName>
        <fullName evidence="1">DUF1848 domain-containing protein</fullName>
    </submittedName>
</protein>
<reference evidence="1 2" key="1">
    <citation type="submission" date="2019-04" db="EMBL/GenBank/DDBJ databases">
        <title>Sulfurimonas crateris sp. nov. a facultative anaerobic sulfur-oxidizing chemolithautotrophic bacterium isolated from a terrestrial mud vulcano.</title>
        <authorList>
            <person name="Ratnikova N.M."/>
            <person name="Slobodkin A.I."/>
            <person name="Merkel A.Y."/>
            <person name="Novikov A."/>
            <person name="Bonch-Osmolovskaya E.A."/>
            <person name="Slobodkina G.B."/>
        </authorList>
    </citation>
    <scope>NUCLEOTIDE SEQUENCE [LARGE SCALE GENOMIC DNA]</scope>
    <source>
        <strain evidence="1 2">SN118</strain>
    </source>
</reference>
<dbReference type="OrthoDB" id="9771212at2"/>
<dbReference type="Pfam" id="PF08902">
    <property type="entry name" value="DUF1848"/>
    <property type="match status" value="1"/>
</dbReference>
<dbReference type="InterPro" id="IPR014998">
    <property type="entry name" value="DUF1848"/>
</dbReference>
<dbReference type="Proteomes" id="UP000309561">
    <property type="component" value="Unassembled WGS sequence"/>
</dbReference>